<keyword evidence="7" id="KW-0346">Stress response</keyword>
<dbReference type="Pfam" id="PF25399">
    <property type="entry name" value="DeaD_dimer"/>
    <property type="match status" value="1"/>
</dbReference>
<evidence type="ECO:0000313" key="16">
    <source>
        <dbReference type="EMBL" id="CCV65894.1"/>
    </source>
</evidence>
<dbReference type="PROSITE" id="PS51194">
    <property type="entry name" value="HELICASE_CTER"/>
    <property type="match status" value="1"/>
</dbReference>
<protein>
    <recommendedName>
        <fullName evidence="1">RNA helicase</fullName>
        <ecNumber evidence="1">3.6.4.13</ecNumber>
    </recommendedName>
</protein>
<keyword evidence="2" id="KW-0963">Cytoplasm</keyword>
<dbReference type="Gene3D" id="3.30.70.330">
    <property type="match status" value="1"/>
</dbReference>
<dbReference type="Gene3D" id="3.40.50.300">
    <property type="entry name" value="P-loop containing nucleotide triphosphate hydrolases"/>
    <property type="match status" value="2"/>
</dbReference>
<evidence type="ECO:0000256" key="11">
    <source>
        <dbReference type="RuleBase" id="RU000492"/>
    </source>
</evidence>
<dbReference type="InterPro" id="IPR000629">
    <property type="entry name" value="RNA-helicase_DEAD-box_CS"/>
</dbReference>
<dbReference type="InterPro" id="IPR027417">
    <property type="entry name" value="P-loop_NTPase"/>
</dbReference>
<dbReference type="Pfam" id="PF00270">
    <property type="entry name" value="DEAD"/>
    <property type="match status" value="1"/>
</dbReference>
<evidence type="ECO:0000313" key="17">
    <source>
        <dbReference type="Proteomes" id="UP000032737"/>
    </source>
</evidence>
<evidence type="ECO:0000256" key="2">
    <source>
        <dbReference type="ARBA" id="ARBA00022490"/>
    </source>
</evidence>
<accession>U4KT14</accession>
<dbReference type="GO" id="GO:0003723">
    <property type="term" value="F:RNA binding"/>
    <property type="evidence" value="ECO:0007669"/>
    <property type="project" value="UniProtKB-ARBA"/>
</dbReference>
<dbReference type="InterPro" id="IPR057325">
    <property type="entry name" value="DeaD_dimer"/>
</dbReference>
<dbReference type="RefSeq" id="WP_030004756.1">
    <property type="nucleotide sequence ID" value="NC_022549.1"/>
</dbReference>
<dbReference type="SMART" id="SM00487">
    <property type="entry name" value="DEXDc"/>
    <property type="match status" value="1"/>
</dbReference>
<feature type="region of interest" description="Disordered" evidence="12">
    <location>
        <begin position="434"/>
        <end position="488"/>
    </location>
</feature>
<dbReference type="InterPro" id="IPR001650">
    <property type="entry name" value="Helicase_C-like"/>
</dbReference>
<dbReference type="InterPro" id="IPR011545">
    <property type="entry name" value="DEAD/DEAH_box_helicase_dom"/>
</dbReference>
<evidence type="ECO:0000259" key="14">
    <source>
        <dbReference type="PROSITE" id="PS51194"/>
    </source>
</evidence>
<sequence length="563" mass="64932">MITFKELDLQEDILKALEKLGFEHPTDIQAQSIPVIKQGKDMIGQAQTGTGKTFSFAIPIIEKIDISKPNVQALILCPTRELSLQVYSEVLKLIRFSKQIRVTVIYGGQSIDRQIKSLRERPQIIIGTPGRIIDHMNRKTLDFSNLETLVMDEADEMLKMGFQEDLETILKDTPETRQSVLFSATVPPFIKNVASKYQKNPVHIKVEAKTLTVEKIKQVYYEVKKEYKDDLLIRLLDFYHFRSIIIFANTKKAVDDLVSYLQNLGYNADGLHGDLKQIQRDRVMNSFRSNQVNILVATDVAARGLDIDDVEAIFNYDIPQELEVYVHRIGRTGRAGRNGYAITFSNAWNRRRVRELENFTKSPMELKEIPSIDDIHAVRVKGIYNQIVDMINQKRTNKYEMVIQKLLADGYDGIDIINALMTLNVDDQNKEYREIPAERRERRDYSDRSSSSFDRRDRGPRNSDRPSRGNGERRESREDRPQRGGRNDKVLFTINIGQQEQIRPVNLIDLFRKEADLYATNVGDIKIAKQDSTFELSKQSTNRILLLNGKTYKGKTIKVKRID</sequence>
<evidence type="ECO:0000256" key="4">
    <source>
        <dbReference type="ARBA" id="ARBA00022801"/>
    </source>
</evidence>
<name>U4KT14_9MOLU</name>
<dbReference type="PANTHER" id="PTHR47959:SF1">
    <property type="entry name" value="ATP-DEPENDENT RNA HELICASE DBPA"/>
    <property type="match status" value="1"/>
</dbReference>
<dbReference type="HOGENOM" id="CLU_003041_21_1_14"/>
<feature type="domain" description="DEAD-box RNA helicase Q" evidence="15">
    <location>
        <begin position="2"/>
        <end position="30"/>
    </location>
</feature>
<evidence type="ECO:0000259" key="13">
    <source>
        <dbReference type="PROSITE" id="PS51192"/>
    </source>
</evidence>
<dbReference type="PROSITE" id="PS51192">
    <property type="entry name" value="HELICASE_ATP_BIND_1"/>
    <property type="match status" value="1"/>
</dbReference>
<dbReference type="InterPro" id="IPR044742">
    <property type="entry name" value="DEAD/DEAH_RhlB"/>
</dbReference>
<dbReference type="STRING" id="61635.BN85308730"/>
<dbReference type="Proteomes" id="UP000032737">
    <property type="component" value="Chromosome"/>
</dbReference>
<dbReference type="PROSITE" id="PS00039">
    <property type="entry name" value="DEAD_ATP_HELICASE"/>
    <property type="match status" value="1"/>
</dbReference>
<evidence type="ECO:0000256" key="7">
    <source>
        <dbReference type="ARBA" id="ARBA00023016"/>
    </source>
</evidence>
<evidence type="ECO:0000259" key="15">
    <source>
        <dbReference type="PROSITE" id="PS51195"/>
    </source>
</evidence>
<dbReference type="CDD" id="cd12252">
    <property type="entry name" value="RRM_DbpA"/>
    <property type="match status" value="1"/>
</dbReference>
<dbReference type="CDD" id="cd00268">
    <property type="entry name" value="DEADc"/>
    <property type="match status" value="1"/>
</dbReference>
<comment type="similarity">
    <text evidence="8 11">Belongs to the DEAD box helicase family.</text>
</comment>
<dbReference type="Pfam" id="PF00271">
    <property type="entry name" value="Helicase_C"/>
    <property type="match status" value="1"/>
</dbReference>
<dbReference type="EC" id="3.6.4.13" evidence="1"/>
<dbReference type="GO" id="GO:0005829">
    <property type="term" value="C:cytosol"/>
    <property type="evidence" value="ECO:0007669"/>
    <property type="project" value="TreeGrafter"/>
</dbReference>
<evidence type="ECO:0000256" key="1">
    <source>
        <dbReference type="ARBA" id="ARBA00012552"/>
    </source>
</evidence>
<dbReference type="AlphaFoldDB" id="U4KT14"/>
<dbReference type="Pfam" id="PF03880">
    <property type="entry name" value="DbpA"/>
    <property type="match status" value="1"/>
</dbReference>
<proteinExistence type="inferred from homology"/>
<dbReference type="PANTHER" id="PTHR47959">
    <property type="entry name" value="ATP-DEPENDENT RNA HELICASE RHLE-RELATED"/>
    <property type="match status" value="1"/>
</dbReference>
<comment type="catalytic activity">
    <reaction evidence="9">
        <text>ATP + H2O = ADP + phosphate + H(+)</text>
        <dbReference type="Rhea" id="RHEA:13065"/>
        <dbReference type="ChEBI" id="CHEBI:15377"/>
        <dbReference type="ChEBI" id="CHEBI:15378"/>
        <dbReference type="ChEBI" id="CHEBI:30616"/>
        <dbReference type="ChEBI" id="CHEBI:43474"/>
        <dbReference type="ChEBI" id="CHEBI:456216"/>
        <dbReference type="EC" id="3.6.4.13"/>
    </reaction>
</comment>
<evidence type="ECO:0000256" key="3">
    <source>
        <dbReference type="ARBA" id="ARBA00022741"/>
    </source>
</evidence>
<keyword evidence="4 11" id="KW-0378">Hydrolase</keyword>
<dbReference type="InterPro" id="IPR014014">
    <property type="entry name" value="RNA_helicase_DEAD_Q_motif"/>
</dbReference>
<evidence type="ECO:0000256" key="6">
    <source>
        <dbReference type="ARBA" id="ARBA00022840"/>
    </source>
</evidence>
<evidence type="ECO:0000256" key="9">
    <source>
        <dbReference type="ARBA" id="ARBA00047984"/>
    </source>
</evidence>
<feature type="domain" description="Helicase C-terminal" evidence="14">
    <location>
        <begin position="215"/>
        <end position="377"/>
    </location>
</feature>
<evidence type="ECO:0000256" key="10">
    <source>
        <dbReference type="PROSITE-ProRule" id="PRU00552"/>
    </source>
</evidence>
<dbReference type="FunFam" id="3.40.50.300:FF:000108">
    <property type="entry name" value="ATP-dependent RNA helicase RhlE"/>
    <property type="match status" value="1"/>
</dbReference>
<dbReference type="InterPro" id="IPR005580">
    <property type="entry name" value="DbpA/CsdA_RNA-bd_dom"/>
</dbReference>
<evidence type="ECO:0000256" key="8">
    <source>
        <dbReference type="ARBA" id="ARBA00038437"/>
    </source>
</evidence>
<feature type="short sequence motif" description="Q motif" evidence="10">
    <location>
        <begin position="2"/>
        <end position="30"/>
    </location>
</feature>
<dbReference type="SUPFAM" id="SSF52540">
    <property type="entry name" value="P-loop containing nucleoside triphosphate hydrolases"/>
    <property type="match status" value="1"/>
</dbReference>
<keyword evidence="5 11" id="KW-0347">Helicase</keyword>
<keyword evidence="3 11" id="KW-0547">Nucleotide-binding</keyword>
<dbReference type="KEGG" id="abra:BN85308730"/>
<dbReference type="SMART" id="SM00490">
    <property type="entry name" value="HELICc"/>
    <property type="match status" value="1"/>
</dbReference>
<dbReference type="GO" id="GO:0003724">
    <property type="term" value="F:RNA helicase activity"/>
    <property type="evidence" value="ECO:0007669"/>
    <property type="project" value="UniProtKB-EC"/>
</dbReference>
<dbReference type="InterPro" id="IPR050079">
    <property type="entry name" value="DEAD_box_RNA_helicase"/>
</dbReference>
<dbReference type="EMBL" id="FO681348">
    <property type="protein sequence ID" value="CCV65894.1"/>
    <property type="molecule type" value="Genomic_DNA"/>
</dbReference>
<feature type="domain" description="Helicase ATP-binding" evidence="13">
    <location>
        <begin position="33"/>
        <end position="204"/>
    </location>
</feature>
<evidence type="ECO:0000256" key="12">
    <source>
        <dbReference type="SAM" id="MobiDB-lite"/>
    </source>
</evidence>
<evidence type="ECO:0000256" key="5">
    <source>
        <dbReference type="ARBA" id="ARBA00022806"/>
    </source>
</evidence>
<dbReference type="GO" id="GO:0016787">
    <property type="term" value="F:hydrolase activity"/>
    <property type="evidence" value="ECO:0007669"/>
    <property type="project" value="UniProtKB-KW"/>
</dbReference>
<organism evidence="16 17">
    <name type="scientific">Acholeplasma brassicae</name>
    <dbReference type="NCBI Taxonomy" id="61635"/>
    <lineage>
        <taxon>Bacteria</taxon>
        <taxon>Bacillati</taxon>
        <taxon>Mycoplasmatota</taxon>
        <taxon>Mollicutes</taxon>
        <taxon>Acholeplasmatales</taxon>
        <taxon>Acholeplasmataceae</taxon>
        <taxon>Acholeplasma</taxon>
    </lineage>
</organism>
<keyword evidence="6 11" id="KW-0067">ATP-binding</keyword>
<dbReference type="PROSITE" id="PS51195">
    <property type="entry name" value="Q_MOTIF"/>
    <property type="match status" value="1"/>
</dbReference>
<dbReference type="InterPro" id="IPR012677">
    <property type="entry name" value="Nucleotide-bd_a/b_plait_sf"/>
</dbReference>
<dbReference type="CDD" id="cd18787">
    <property type="entry name" value="SF2_C_DEAD"/>
    <property type="match status" value="1"/>
</dbReference>
<reference evidence="16 17" key="1">
    <citation type="journal article" date="2013" name="J. Mol. Microbiol. Biotechnol.">
        <title>Analysis of the Complete Genomes of Acholeplasma brassicae , A. palmae and A. laidlawii and Their Comparison to the Obligate Parasites from ' Candidatus Phytoplasma'.</title>
        <authorList>
            <person name="Kube M."/>
            <person name="Siewert C."/>
            <person name="Migdoll A.M."/>
            <person name="Duduk B."/>
            <person name="Holz S."/>
            <person name="Rabus R."/>
            <person name="Seemuller E."/>
            <person name="Mitrovic J."/>
            <person name="Muller I."/>
            <person name="Buttner C."/>
            <person name="Reinhardt R."/>
        </authorList>
    </citation>
    <scope>NUCLEOTIDE SEQUENCE [LARGE SCALE GENOMIC DNA]</scope>
    <source>
        <strain evidence="17">0502</strain>
    </source>
</reference>
<gene>
    <name evidence="16" type="primary">srmB</name>
    <name evidence="16" type="ORF">BN85308730</name>
</gene>
<dbReference type="OrthoDB" id="9805696at2"/>
<keyword evidence="17" id="KW-1185">Reference proteome</keyword>
<dbReference type="GO" id="GO:0005524">
    <property type="term" value="F:ATP binding"/>
    <property type="evidence" value="ECO:0007669"/>
    <property type="project" value="UniProtKB-KW"/>
</dbReference>
<dbReference type="InterPro" id="IPR014001">
    <property type="entry name" value="Helicase_ATP-bd"/>
</dbReference>